<sequence>MTTDFRAPARTAEREPAVQLYSIRDRLANNMRGALTDLLEIGVTRVEAFGFGSETTTLVDLANSAGLEVASTHANFLSDPGAHPDLDKLFETARSAGISTVIEPMLPRERFAHPDDIEAVADALNRAAAIAARHSVRVGYHNHDWELSTRHAETSALEVLHTLLDHRVVFELDAFWADAGGVPAADLLSRLGSRVALLHVKDGGHPLSRETQRPAGRGDLDIVAVLAAAPHADRVVEFDLSDESILSAIAESIAFVRASDESRR</sequence>
<name>A0A4T2BXU6_9MICO</name>
<dbReference type="AlphaFoldDB" id="A0A4T2BXU6"/>
<dbReference type="SUPFAM" id="SSF51658">
    <property type="entry name" value="Xylose isomerase-like"/>
    <property type="match status" value="1"/>
</dbReference>
<reference evidence="3 4" key="1">
    <citation type="journal article" date="2019" name="Microorganisms">
        <title>Systematic Affiliation and Genome Analysis of Subtercola vilae DB165(T) with Particular Emphasis on Cold Adaptation of an Isolate from a High-Altitude Cold Volcano Lake.</title>
        <authorList>
            <person name="Villalobos A.S."/>
            <person name="Wiese J."/>
            <person name="Imhoff J.F."/>
            <person name="Dorador C."/>
            <person name="Keller A."/>
            <person name="Hentschel U."/>
        </authorList>
    </citation>
    <scope>NUCLEOTIDE SEQUENCE [LARGE SCALE GENOMIC DNA]</scope>
    <source>
        <strain evidence="3 4">DB165</strain>
    </source>
</reference>
<evidence type="ECO:0000256" key="1">
    <source>
        <dbReference type="ARBA" id="ARBA00023277"/>
    </source>
</evidence>
<dbReference type="OrthoDB" id="5182842at2"/>
<dbReference type="InterPro" id="IPR050312">
    <property type="entry name" value="IolE/XylAMocC-like"/>
</dbReference>
<keyword evidence="1" id="KW-0119">Carbohydrate metabolism</keyword>
<protein>
    <submittedName>
        <fullName evidence="3">Sugar phosphate isomerase/epimerase</fullName>
    </submittedName>
</protein>
<gene>
    <name evidence="3" type="ORF">D4765_09780</name>
</gene>
<keyword evidence="4" id="KW-1185">Reference proteome</keyword>
<dbReference type="GO" id="GO:0016853">
    <property type="term" value="F:isomerase activity"/>
    <property type="evidence" value="ECO:0007669"/>
    <property type="project" value="UniProtKB-KW"/>
</dbReference>
<evidence type="ECO:0000259" key="2">
    <source>
        <dbReference type="Pfam" id="PF01261"/>
    </source>
</evidence>
<dbReference type="Pfam" id="PF01261">
    <property type="entry name" value="AP_endonuc_2"/>
    <property type="match status" value="1"/>
</dbReference>
<dbReference type="PANTHER" id="PTHR12110">
    <property type="entry name" value="HYDROXYPYRUVATE ISOMERASE"/>
    <property type="match status" value="1"/>
</dbReference>
<dbReference type="Gene3D" id="3.20.20.150">
    <property type="entry name" value="Divalent-metal-dependent TIM barrel enzymes"/>
    <property type="match status" value="1"/>
</dbReference>
<dbReference type="RefSeq" id="WP_136642113.1">
    <property type="nucleotide sequence ID" value="NZ_QYRT01000015.1"/>
</dbReference>
<keyword evidence="3" id="KW-0413">Isomerase</keyword>
<accession>A0A4T2BXU6</accession>
<dbReference type="PANTHER" id="PTHR12110:SF41">
    <property type="entry name" value="INOSOSE DEHYDRATASE"/>
    <property type="match status" value="1"/>
</dbReference>
<comment type="caution">
    <text evidence="3">The sequence shown here is derived from an EMBL/GenBank/DDBJ whole genome shotgun (WGS) entry which is preliminary data.</text>
</comment>
<dbReference type="EMBL" id="QYRT01000015">
    <property type="protein sequence ID" value="TIH36645.1"/>
    <property type="molecule type" value="Genomic_DNA"/>
</dbReference>
<dbReference type="Proteomes" id="UP000306192">
    <property type="component" value="Unassembled WGS sequence"/>
</dbReference>
<proteinExistence type="predicted"/>
<evidence type="ECO:0000313" key="3">
    <source>
        <dbReference type="EMBL" id="TIH36645.1"/>
    </source>
</evidence>
<dbReference type="InterPro" id="IPR013022">
    <property type="entry name" value="Xyl_isomerase-like_TIM-brl"/>
</dbReference>
<evidence type="ECO:0000313" key="4">
    <source>
        <dbReference type="Proteomes" id="UP000306192"/>
    </source>
</evidence>
<organism evidence="3 4">
    <name type="scientific">Subtercola vilae</name>
    <dbReference type="NCBI Taxonomy" id="2056433"/>
    <lineage>
        <taxon>Bacteria</taxon>
        <taxon>Bacillati</taxon>
        <taxon>Actinomycetota</taxon>
        <taxon>Actinomycetes</taxon>
        <taxon>Micrococcales</taxon>
        <taxon>Microbacteriaceae</taxon>
        <taxon>Subtercola</taxon>
    </lineage>
</organism>
<feature type="domain" description="Xylose isomerase-like TIM barrel" evidence="2">
    <location>
        <begin position="49"/>
        <end position="229"/>
    </location>
</feature>
<dbReference type="InterPro" id="IPR036237">
    <property type="entry name" value="Xyl_isomerase-like_sf"/>
</dbReference>